<sequence>MGGWYCPHGHYLPEEMHGLSFGTFCDALKAEGISIATPGGNWPLHTHPLFTSMDVYGEGRPTNRVAPDGDFPISNTFNSRSFYVPWFKQCRKEEIDRYVDIFRKVIESHEELMEQDKSRKPDAARWLLSPHLFR</sequence>
<dbReference type="InterPro" id="IPR015422">
    <property type="entry name" value="PyrdxlP-dep_Trfase_small"/>
</dbReference>
<reference evidence="1" key="1">
    <citation type="submission" date="2019-08" db="EMBL/GenBank/DDBJ databases">
        <authorList>
            <person name="Kucharzyk K."/>
            <person name="Murdoch R.W."/>
            <person name="Higgins S."/>
            <person name="Loffler F."/>
        </authorList>
    </citation>
    <scope>NUCLEOTIDE SEQUENCE</scope>
</reference>
<dbReference type="Gene3D" id="3.90.1150.10">
    <property type="entry name" value="Aspartate Aminotransferase, domain 1"/>
    <property type="match status" value="1"/>
</dbReference>
<name>A0A645IIL0_9ZZZZ</name>
<accession>A0A645IIL0</accession>
<organism evidence="1">
    <name type="scientific">bioreactor metagenome</name>
    <dbReference type="NCBI Taxonomy" id="1076179"/>
    <lineage>
        <taxon>unclassified sequences</taxon>
        <taxon>metagenomes</taxon>
        <taxon>ecological metagenomes</taxon>
    </lineage>
</organism>
<dbReference type="AlphaFoldDB" id="A0A645IIL0"/>
<protein>
    <submittedName>
        <fullName evidence="1">Uncharacterized protein</fullName>
    </submittedName>
</protein>
<dbReference type="EMBL" id="VSSQ01115879">
    <property type="protein sequence ID" value="MPN51121.1"/>
    <property type="molecule type" value="Genomic_DNA"/>
</dbReference>
<proteinExistence type="predicted"/>
<dbReference type="InterPro" id="IPR015424">
    <property type="entry name" value="PyrdxlP-dep_Trfase"/>
</dbReference>
<comment type="caution">
    <text evidence="1">The sequence shown here is derived from an EMBL/GenBank/DDBJ whole genome shotgun (WGS) entry which is preliminary data.</text>
</comment>
<gene>
    <name evidence="1" type="ORF">SDC9_198763</name>
</gene>
<evidence type="ECO:0000313" key="1">
    <source>
        <dbReference type="EMBL" id="MPN51121.1"/>
    </source>
</evidence>
<dbReference type="SUPFAM" id="SSF53383">
    <property type="entry name" value="PLP-dependent transferases"/>
    <property type="match status" value="1"/>
</dbReference>